<evidence type="ECO:0008006" key="3">
    <source>
        <dbReference type="Google" id="ProtNLM"/>
    </source>
</evidence>
<sequence>MYNKKNILLIHDAKIRLINGSDPLHDERHAERVATYAFDIASRLGITGQYEIDALEISAWWHDVSRTITKKPSFLLMPCIDDTLSAIMLGITIIKFRSFSRSSWLAFRLVLSKSVATGKIFSRMFLSKKVHVLLDILHDADTVDTFASERTDVIHDMVGTSRIYERGYKMMIWWFASVEYFDMKTVVAKEYLMQVLKELLEWVSQDHIQIWHIERYGEEWLQKMIDRLIIVMNTLHRELFLVITDV</sequence>
<evidence type="ECO:0000313" key="2">
    <source>
        <dbReference type="Proteomes" id="UP000229782"/>
    </source>
</evidence>
<comment type="caution">
    <text evidence="1">The sequence shown here is derived from an EMBL/GenBank/DDBJ whole genome shotgun (WGS) entry which is preliminary data.</text>
</comment>
<gene>
    <name evidence="1" type="ORF">COV60_00950</name>
</gene>
<accession>A0A2H0N341</accession>
<proteinExistence type="predicted"/>
<dbReference type="SUPFAM" id="SSF109604">
    <property type="entry name" value="HD-domain/PDEase-like"/>
    <property type="match status" value="1"/>
</dbReference>
<dbReference type="Gene3D" id="1.10.3210.10">
    <property type="entry name" value="Hypothetical protein af1432"/>
    <property type="match status" value="1"/>
</dbReference>
<evidence type="ECO:0000313" key="1">
    <source>
        <dbReference type="EMBL" id="PIR03312.1"/>
    </source>
</evidence>
<dbReference type="EMBL" id="PCWM01000019">
    <property type="protein sequence ID" value="PIR03312.1"/>
    <property type="molecule type" value="Genomic_DNA"/>
</dbReference>
<name>A0A2H0N341_9BACT</name>
<dbReference type="AlphaFoldDB" id="A0A2H0N341"/>
<dbReference type="Proteomes" id="UP000229782">
    <property type="component" value="Unassembled WGS sequence"/>
</dbReference>
<reference evidence="1 2" key="1">
    <citation type="submission" date="2017-09" db="EMBL/GenBank/DDBJ databases">
        <title>Depth-based differentiation of microbial function through sediment-hosted aquifers and enrichment of novel symbionts in the deep terrestrial subsurface.</title>
        <authorList>
            <person name="Probst A.J."/>
            <person name="Ladd B."/>
            <person name="Jarett J.K."/>
            <person name="Geller-Mcgrath D.E."/>
            <person name="Sieber C.M."/>
            <person name="Emerson J.B."/>
            <person name="Anantharaman K."/>
            <person name="Thomas B.C."/>
            <person name="Malmstrom R."/>
            <person name="Stieglmeier M."/>
            <person name="Klingl A."/>
            <person name="Woyke T."/>
            <person name="Ryan C.M."/>
            <person name="Banfield J.F."/>
        </authorList>
    </citation>
    <scope>NUCLEOTIDE SEQUENCE [LARGE SCALE GENOMIC DNA]</scope>
    <source>
        <strain evidence="1">CG11_big_fil_rev_8_21_14_0_20_43_7</strain>
    </source>
</reference>
<protein>
    <recommendedName>
        <fullName evidence="3">HD/PDEase domain-containing protein</fullName>
    </recommendedName>
</protein>
<organism evidence="1 2">
    <name type="scientific">Candidatus Magasanikbacteria bacterium CG11_big_fil_rev_8_21_14_0_20_43_7</name>
    <dbReference type="NCBI Taxonomy" id="1974654"/>
    <lineage>
        <taxon>Bacteria</taxon>
        <taxon>Candidatus Magasanikiibacteriota</taxon>
    </lineage>
</organism>